<proteinExistence type="predicted"/>
<evidence type="ECO:0000313" key="2">
    <source>
        <dbReference type="EMBL" id="KAJ5111361.1"/>
    </source>
</evidence>
<evidence type="ECO:0000256" key="1">
    <source>
        <dbReference type="SAM" id="MobiDB-lite"/>
    </source>
</evidence>
<dbReference type="Proteomes" id="UP001149074">
    <property type="component" value="Unassembled WGS sequence"/>
</dbReference>
<accession>A0A9W9KMV8</accession>
<feature type="region of interest" description="Disordered" evidence="1">
    <location>
        <begin position="1"/>
        <end position="20"/>
    </location>
</feature>
<dbReference type="GeneID" id="81353369"/>
<feature type="compositionally biased region" description="Pro residues" evidence="1">
    <location>
        <begin position="1"/>
        <end position="11"/>
    </location>
</feature>
<dbReference type="EMBL" id="JAPQKI010000002">
    <property type="protein sequence ID" value="KAJ5111361.1"/>
    <property type="molecule type" value="Genomic_DNA"/>
</dbReference>
<reference evidence="2" key="2">
    <citation type="journal article" date="2023" name="IMA Fungus">
        <title>Comparative genomic study of the Penicillium genus elucidates a diverse pangenome and 15 lateral gene transfer events.</title>
        <authorList>
            <person name="Petersen C."/>
            <person name="Sorensen T."/>
            <person name="Nielsen M.R."/>
            <person name="Sondergaard T.E."/>
            <person name="Sorensen J.L."/>
            <person name="Fitzpatrick D.A."/>
            <person name="Frisvad J.C."/>
            <person name="Nielsen K.L."/>
        </authorList>
    </citation>
    <scope>NUCLEOTIDE SEQUENCE</scope>
    <source>
        <strain evidence="2">IBT 30761</strain>
    </source>
</reference>
<keyword evidence="3" id="KW-1185">Reference proteome</keyword>
<evidence type="ECO:0000313" key="3">
    <source>
        <dbReference type="Proteomes" id="UP001149074"/>
    </source>
</evidence>
<reference evidence="2" key="1">
    <citation type="submission" date="2022-11" db="EMBL/GenBank/DDBJ databases">
        <authorList>
            <person name="Petersen C."/>
        </authorList>
    </citation>
    <scope>NUCLEOTIDE SEQUENCE</scope>
    <source>
        <strain evidence="2">IBT 30761</strain>
    </source>
</reference>
<name>A0A9W9KMV8_9EURO</name>
<gene>
    <name evidence="2" type="ORF">N7532_001896</name>
</gene>
<dbReference type="AlphaFoldDB" id="A0A9W9KMV8"/>
<organism evidence="2 3">
    <name type="scientific">Penicillium argentinense</name>
    <dbReference type="NCBI Taxonomy" id="1131581"/>
    <lineage>
        <taxon>Eukaryota</taxon>
        <taxon>Fungi</taxon>
        <taxon>Dikarya</taxon>
        <taxon>Ascomycota</taxon>
        <taxon>Pezizomycotina</taxon>
        <taxon>Eurotiomycetes</taxon>
        <taxon>Eurotiomycetidae</taxon>
        <taxon>Eurotiales</taxon>
        <taxon>Aspergillaceae</taxon>
        <taxon>Penicillium</taxon>
    </lineage>
</organism>
<protein>
    <submittedName>
        <fullName evidence="2">Uncharacterized protein</fullName>
    </submittedName>
</protein>
<sequence length="97" mass="11231">MYPSNPPPQPLPSSVRKPHSDSQILRLNIMPMIAVPITEVKTEIDILRDKRGKALNAMQHPLENPLHTRKMRPKLLTQLTTLILQRQRLAREVKLDR</sequence>
<comment type="caution">
    <text evidence="2">The sequence shown here is derived from an EMBL/GenBank/DDBJ whole genome shotgun (WGS) entry which is preliminary data.</text>
</comment>
<dbReference type="RefSeq" id="XP_056479431.1">
    <property type="nucleotide sequence ID" value="XM_056614390.1"/>
</dbReference>